<keyword evidence="7" id="KW-0677">Repeat</keyword>
<feature type="transmembrane region" description="Helical" evidence="21">
    <location>
        <begin position="328"/>
        <end position="346"/>
    </location>
</feature>
<dbReference type="FunFam" id="1.20.120.350:FF:000020">
    <property type="entry name" value="Voltage-dependent L-type calcium channel subunit alpha"/>
    <property type="match status" value="1"/>
</dbReference>
<feature type="transmembrane region" description="Helical" evidence="21">
    <location>
        <begin position="1220"/>
        <end position="1243"/>
    </location>
</feature>
<evidence type="ECO:0000256" key="18">
    <source>
        <dbReference type="PIRSR" id="PIRSR602077-3"/>
    </source>
</evidence>
<dbReference type="InterPro" id="IPR014873">
    <property type="entry name" value="VDCC_a1su_IQ"/>
</dbReference>
<evidence type="ECO:0000256" key="5">
    <source>
        <dbReference type="ARBA" id="ARBA00022692"/>
    </source>
</evidence>
<feature type="transmembrane region" description="Helical" evidence="21">
    <location>
        <begin position="1035"/>
        <end position="1053"/>
    </location>
</feature>
<evidence type="ECO:0000256" key="15">
    <source>
        <dbReference type="ARBA" id="ARBA00023303"/>
    </source>
</evidence>
<dbReference type="GO" id="GO:0023052">
    <property type="term" value="P:signaling"/>
    <property type="evidence" value="ECO:0007669"/>
    <property type="project" value="UniProtKB-ARBA"/>
</dbReference>
<dbReference type="SUPFAM" id="SSF81324">
    <property type="entry name" value="Voltage-gated potassium channels"/>
    <property type="match status" value="4"/>
</dbReference>
<comment type="similarity">
    <text evidence="19">Belongs to the calcium channel alpha-1 subunit (TC 1.A.1.11) family.</text>
</comment>
<name>A0ABD1KWP5_9TELE</name>
<dbReference type="InterPro" id="IPR002077">
    <property type="entry name" value="VDCCAlpha1"/>
</dbReference>
<dbReference type="SMART" id="SM01062">
    <property type="entry name" value="Ca_chan_IQ"/>
    <property type="match status" value="1"/>
</dbReference>
<dbReference type="FunFam" id="1.20.120.350:FF:000006">
    <property type="entry name" value="Voltage-dependent L-type calcium channel subunit alpha"/>
    <property type="match status" value="1"/>
</dbReference>
<feature type="transmembrane region" description="Helical" evidence="21">
    <location>
        <begin position="883"/>
        <end position="904"/>
    </location>
</feature>
<feature type="transmembrane region" description="Helical" evidence="21">
    <location>
        <begin position="458"/>
        <end position="477"/>
    </location>
</feature>
<keyword evidence="8 17" id="KW-0106">Calcium</keyword>
<evidence type="ECO:0000256" key="19">
    <source>
        <dbReference type="RuleBase" id="RU003808"/>
    </source>
</evidence>
<keyword evidence="12 21" id="KW-0472">Membrane</keyword>
<keyword evidence="15" id="KW-0407">Ion channel</keyword>
<keyword evidence="11" id="KW-0406">Ion transport</keyword>
<keyword evidence="4 19" id="KW-0107">Calcium channel</keyword>
<dbReference type="Proteomes" id="UP001591681">
    <property type="component" value="Unassembled WGS sequence"/>
</dbReference>
<dbReference type="PRINTS" id="PR00167">
    <property type="entry name" value="CACHANNEL"/>
</dbReference>
<feature type="glycosylation site" description="N-linked (GlcNAc...) asparagine" evidence="18">
    <location>
        <position position="143"/>
    </location>
</feature>
<keyword evidence="9 19" id="KW-0851">Voltage-gated channel</keyword>
<dbReference type="Gene3D" id="1.10.287.70">
    <property type="match status" value="4"/>
</dbReference>
<feature type="binding site" evidence="17">
    <location>
        <position position="178"/>
    </location>
    <ligand>
        <name>Ca(2+)</name>
        <dbReference type="ChEBI" id="CHEBI:29108"/>
    </ligand>
</feature>
<evidence type="ECO:0000256" key="3">
    <source>
        <dbReference type="ARBA" id="ARBA00022568"/>
    </source>
</evidence>
<evidence type="ECO:0000256" key="20">
    <source>
        <dbReference type="SAM" id="MobiDB-lite"/>
    </source>
</evidence>
<comment type="catalytic activity">
    <reaction evidence="16">
        <text>Ca(2+)(in) = Ca(2+)(out)</text>
        <dbReference type="Rhea" id="RHEA:29671"/>
        <dbReference type="ChEBI" id="CHEBI:29108"/>
    </reaction>
</comment>
<comment type="function">
    <text evidence="19">Voltage-sensitive calcium channels (VSCC) mediate the entry of calcium ions into excitable cells and are also involved in a variety of calcium-dependent processes, including muscle contraction, hormone or neurotransmitter release, gene expression, cell motility, cell division and cell death.</text>
</comment>
<feature type="region of interest" description="Disordered" evidence="20">
    <location>
        <begin position="263"/>
        <end position="296"/>
    </location>
</feature>
<keyword evidence="6 17" id="KW-0479">Metal-binding</keyword>
<feature type="transmembrane region" description="Helical" evidence="21">
    <location>
        <begin position="164"/>
        <end position="185"/>
    </location>
</feature>
<feature type="transmembrane region" description="Helical" evidence="21">
    <location>
        <begin position="197"/>
        <end position="219"/>
    </location>
</feature>
<evidence type="ECO:0000256" key="4">
    <source>
        <dbReference type="ARBA" id="ARBA00022673"/>
    </source>
</evidence>
<dbReference type="InterPro" id="IPR027359">
    <property type="entry name" value="Volt_channel_dom_sf"/>
</dbReference>
<feature type="compositionally biased region" description="Basic and acidic residues" evidence="20">
    <location>
        <begin position="1573"/>
        <end position="1587"/>
    </location>
</feature>
<comment type="caution">
    <text evidence="23">The sequence shown here is derived from an EMBL/GenBank/DDBJ whole genome shotgun (WGS) entry which is preliminary data.</text>
</comment>
<dbReference type="FunFam" id="1.20.120.350:FF:000001">
    <property type="entry name" value="Voltage-dependent L-type calcium channel subunit alpha"/>
    <property type="match status" value="1"/>
</dbReference>
<feature type="compositionally biased region" description="Basic and acidic residues" evidence="20">
    <location>
        <begin position="570"/>
        <end position="619"/>
    </location>
</feature>
<dbReference type="Pfam" id="PF16905">
    <property type="entry name" value="GPHH"/>
    <property type="match status" value="1"/>
</dbReference>
<feature type="transmembrane region" description="Helical" evidence="21">
    <location>
        <begin position="366"/>
        <end position="389"/>
    </location>
</feature>
<evidence type="ECO:0000256" key="9">
    <source>
        <dbReference type="ARBA" id="ARBA00022882"/>
    </source>
</evidence>
<sequence length="1943" mass="218680">MHQNSYVRNGWNMLDFVIVIVGLFSVTLELITNTGDAAGPGGGKPGGFDVKALRAFRVLRPLRLVSGVPSLQVVLNSIIKAMVPLLHIALLVLFVIIIYAIIGLELFIGKMHSACYLLNTVVLVEDEPAPCAPSGHGRHCPANVSVCKDGWQGPNNGITNFDNFLFAMLTVFQCITMEGWTDVLYWMNDAMGFELPWIYFVSLVIFGSFFVLNLVLGVLSGEFSKEREKAKARGDFQKLREKQQLEEDLKGYLDWIAQAEDIDPENEDDGQPEGKRNMSMPTSETESVNTDNPNGEEDKAHCCGPLCRHWRRWNRFSRRKCRAAVKSTTFYWLVILLVFLNTLTISSEHYNQPDWLTDVQNVANKVLLAMFTCEMLLKMYSLGLQAYFVSLFNRFDCFVVCGGIVETILVELEIMSPLGISVLRCVRLLRIFKVTRHWASLSNLVASLLNSMKSIASLLLLLFLFIIIFSLLGMQLFGGKFNFDETVTKRSTFDNFPQALLTVFQILTGEDWNTVMYDGIMAYGGPSSSGMVVCIYFIILFVCGNYILLNVFLAIAVDNLADAESLNTAQKEKEEERERRKSLSDSLCKKEDGMVETKDGETKVVVEENRERATEEEKNTAANSGAEEDEEEPEVPVGPRPQRLADLNLKEKIQPIPEGSAFFILSNTNPIRVACHRLINHQIFTNLILVFIMLSSVSLAAEDPIRSFSARNIVLGYADYVFTSMFTFEILLKMTAFGAFLHKGAFCRNYFNLLDLLVVGVSLVSFGIESSAISVVKILRVLRVLRPLRAINRAKGLKHVVQCVFVAIRTIGNIMIVTTLLQFMFACIGVQLFKGKFYRCTDDAKSSPEECQGTYILYNIGDMAPPVIKQRVWYNSDFNFDNVLMAMMALFTVSTFEGWPALLYKAIDSNRENMGPIYNYRVEISIFFIIYIIIIAFFMMNIFVGFVIVTFQEQGEKEYRNCELDKNQRQCVEYALKARPVRRYIPKNRYQYKFWCVVNSTGFEYVMFVLIILNTLCLAIQHHGQSRLFNYAMDILNMVFTGVFTVEMIFKLIAFKPRGYFGDAWNSFDALVVIGSVVDIILNESTQDSARISITFFRLFRVMRLVKLLSRGEGIRTLLWTFVKSFQALPYVALLIAMLFFIYAVIGMQVFGKIAMVDGTQINRNNNFQTFPQAVLLLFRCATGEAWQEIMLACLPGKPCDSESDDNPGGEKTCGSSFAIIYFISFYMLCAFLIINLFVAVIMDNFDYLTRDWSILGPHHLDEFKRIWSEYDPEAKGRIKHLDVVTLLRRIQPPLGFGKLCPHRVACKRLVAMNMPLNSDGTVMFNATLFALVRTALKIKTEGNLEQANEELRAVIRKIWKRTSMKLLDQVVPPAGDDEVTVGKFYATFLIQDYFRKFKKRKEQGLVGIHPARLNTTIALQAGLRTLHDIGPEIRRAISCDLQDEDLNMEEEDEIYRRNGGLFSHHINHVSGDNRGAAHPTNVTQRPLQVPSPLRRYAHAGPAPPPQQDNSGPPHANASSFCHKSSNANLNNANVPSLPTVTNGRHPHHSEPFTTTATTVRLSSLGSYLNPRGDGDSHRTVPSRRSDVGASCYPTIRREEPVAGEGSDEERGSGEYYSSDDFHEDDIMLAGDRGRSYREYHDSASVFVPETPGDCHQSDIFFDDDEQPIYQECRRSPIRRLLSSSPQTPHRPAFNFECLRRQSSEDETPPSPIFHHRTALPLHLMQHQVMAVAGLDTSRVRLSPTRSVRSWATPPTTPAAAYTPLIQVDWHGGPPSTNSSPGTARGSSWYTPQLPARISRSGSHSRSFTHRPTRSSTRRPSPHSPSRLQIPLDLHGKHSQKRGSADSLVEAVLISEGLGKYAKDPRFVAATKQEIADACEMTFDEMESAASNLLNGSMVDGAAADGPDGPRQCSLHYYSDEEVETSAKPEEDLTDEMICITTL</sequence>
<dbReference type="InterPro" id="IPR005821">
    <property type="entry name" value="Ion_trans_dom"/>
</dbReference>
<dbReference type="GO" id="GO:0007154">
    <property type="term" value="P:cell communication"/>
    <property type="evidence" value="ECO:0007669"/>
    <property type="project" value="UniProtKB-ARBA"/>
</dbReference>
<feature type="compositionally biased region" description="Polar residues" evidence="20">
    <location>
        <begin position="1517"/>
        <end position="1543"/>
    </location>
</feature>
<feature type="binding site" evidence="17">
    <location>
        <position position="897"/>
    </location>
    <ligand>
        <name>Ca(2+)</name>
        <dbReference type="ChEBI" id="CHEBI:29108"/>
    </ligand>
</feature>
<dbReference type="GO" id="GO:0034702">
    <property type="term" value="C:monoatomic ion channel complex"/>
    <property type="evidence" value="ECO:0007669"/>
    <property type="project" value="UniProtKB-KW"/>
</dbReference>
<dbReference type="Pfam" id="PF00520">
    <property type="entry name" value="Ion_trans"/>
    <property type="match status" value="4"/>
</dbReference>
<feature type="compositionally biased region" description="Polar residues" evidence="20">
    <location>
        <begin position="279"/>
        <end position="293"/>
    </location>
</feature>
<evidence type="ECO:0000256" key="6">
    <source>
        <dbReference type="ARBA" id="ARBA00022723"/>
    </source>
</evidence>
<keyword evidence="5 21" id="KW-0812">Transmembrane</keyword>
<dbReference type="GO" id="GO:0046872">
    <property type="term" value="F:metal ion binding"/>
    <property type="evidence" value="ECO:0007669"/>
    <property type="project" value="UniProtKB-KW"/>
</dbReference>
<dbReference type="InterPro" id="IPR031688">
    <property type="entry name" value="CAC1F_C"/>
</dbReference>
<dbReference type="InterPro" id="IPR005446">
    <property type="entry name" value="VDCC_L_a1su"/>
</dbReference>
<evidence type="ECO:0000256" key="14">
    <source>
        <dbReference type="ARBA" id="ARBA00023180"/>
    </source>
</evidence>
<feature type="binding site" evidence="17">
    <location>
        <position position="510"/>
    </location>
    <ligand>
        <name>Ca(2+)</name>
        <dbReference type="ChEBI" id="CHEBI:29108"/>
    </ligand>
</feature>
<feature type="region of interest" description="Disordered" evidence="20">
    <location>
        <begin position="1467"/>
        <end position="1552"/>
    </location>
</feature>
<evidence type="ECO:0000313" key="24">
    <source>
        <dbReference type="Proteomes" id="UP001591681"/>
    </source>
</evidence>
<keyword evidence="10 21" id="KW-1133">Transmembrane helix</keyword>
<feature type="transmembrane region" description="Helical" evidence="21">
    <location>
        <begin position="924"/>
        <end position="951"/>
    </location>
</feature>
<evidence type="ECO:0000256" key="10">
    <source>
        <dbReference type="ARBA" id="ARBA00022989"/>
    </source>
</evidence>
<dbReference type="InterPro" id="IPR050599">
    <property type="entry name" value="VDCC_alpha-1_subunit"/>
</dbReference>
<dbReference type="Pfam" id="PF16885">
    <property type="entry name" value="CAC1F_C"/>
    <property type="match status" value="1"/>
</dbReference>
<feature type="transmembrane region" description="Helical" evidence="21">
    <location>
        <begin position="721"/>
        <end position="741"/>
    </location>
</feature>
<feature type="transmembrane region" description="Helical" evidence="21">
    <location>
        <begin position="683"/>
        <end position="701"/>
    </location>
</feature>
<accession>A0ABD1KWP5</accession>
<keyword evidence="24" id="KW-1185">Reference proteome</keyword>
<keyword evidence="13" id="KW-1015">Disulfide bond</keyword>
<dbReference type="Gene3D" id="6.10.250.2180">
    <property type="match status" value="1"/>
</dbReference>
<comment type="subcellular location">
    <subcellularLocation>
        <location evidence="1 19">Membrane</location>
        <topology evidence="1 19">Multi-pass membrane protein</topology>
    </subcellularLocation>
</comment>
<evidence type="ECO:0000256" key="21">
    <source>
        <dbReference type="SAM" id="Phobius"/>
    </source>
</evidence>
<evidence type="ECO:0000256" key="12">
    <source>
        <dbReference type="ARBA" id="ARBA00023136"/>
    </source>
</evidence>
<feature type="region of interest" description="Disordered" evidence="20">
    <location>
        <begin position="1569"/>
        <end position="1620"/>
    </location>
</feature>
<feature type="transmembrane region" description="Helical" evidence="21">
    <location>
        <begin position="85"/>
        <end position="108"/>
    </location>
</feature>
<dbReference type="InterPro" id="IPR031649">
    <property type="entry name" value="GPHH_dom"/>
</dbReference>
<reference evidence="23 24" key="1">
    <citation type="submission" date="2024-09" db="EMBL/GenBank/DDBJ databases">
        <title>A chromosome-level genome assembly of Gray's grenadier anchovy, Coilia grayii.</title>
        <authorList>
            <person name="Fu Z."/>
        </authorList>
    </citation>
    <scope>NUCLEOTIDE SEQUENCE [LARGE SCALE GENOMIC DNA]</scope>
    <source>
        <strain evidence="23">G4</strain>
        <tissue evidence="23">Muscle</tissue>
    </source>
</reference>
<evidence type="ECO:0000256" key="11">
    <source>
        <dbReference type="ARBA" id="ARBA00023065"/>
    </source>
</evidence>
<dbReference type="FunFam" id="1.10.238.10:FF:000063">
    <property type="entry name" value="Voltage-dependent N-type calcium channel subunit alpha"/>
    <property type="match status" value="1"/>
</dbReference>
<dbReference type="FunFam" id="1.10.287.70:FF:000021">
    <property type="entry name" value="Voltage-dependent L-type calcium channel subunit alpha"/>
    <property type="match status" value="1"/>
</dbReference>
<feature type="region of interest" description="Disordered" evidence="20">
    <location>
        <begin position="1767"/>
        <end position="1844"/>
    </location>
</feature>
<evidence type="ECO:0000256" key="13">
    <source>
        <dbReference type="ARBA" id="ARBA00023157"/>
    </source>
</evidence>
<evidence type="ECO:0000256" key="1">
    <source>
        <dbReference type="ARBA" id="ARBA00004141"/>
    </source>
</evidence>
<dbReference type="Gene3D" id="6.10.250.2500">
    <property type="match status" value="1"/>
</dbReference>
<feature type="compositionally biased region" description="Basic residues" evidence="20">
    <location>
        <begin position="1807"/>
        <end position="1821"/>
    </location>
</feature>
<dbReference type="PANTHER" id="PTHR45628:SF11">
    <property type="entry name" value="VOLTAGE-DEPENDENT L-TYPE CALCIUM CHANNEL SUBUNIT ALPHA-1D"/>
    <property type="match status" value="1"/>
</dbReference>
<feature type="region of interest" description="Disordered" evidence="20">
    <location>
        <begin position="569"/>
        <end position="641"/>
    </location>
</feature>
<keyword evidence="3 19" id="KW-0109">Calcium transport</keyword>
<protein>
    <recommendedName>
        <fullName evidence="19">Voltage-dependent L-type calcium channel subunit alpha</fullName>
    </recommendedName>
</protein>
<evidence type="ECO:0000256" key="7">
    <source>
        <dbReference type="ARBA" id="ARBA00022737"/>
    </source>
</evidence>
<dbReference type="PRINTS" id="PR01630">
    <property type="entry name" value="LVDCCALPHA1"/>
</dbReference>
<evidence type="ECO:0000256" key="8">
    <source>
        <dbReference type="ARBA" id="ARBA00022837"/>
    </source>
</evidence>
<evidence type="ECO:0000256" key="17">
    <source>
        <dbReference type="PIRSR" id="PIRSR602077-1"/>
    </source>
</evidence>
<feature type="compositionally biased region" description="Polar residues" evidence="20">
    <location>
        <begin position="1775"/>
        <end position="1791"/>
    </location>
</feature>
<gene>
    <name evidence="23" type="ORF">ACEWY4_000428</name>
</gene>
<dbReference type="GO" id="GO:0042391">
    <property type="term" value="P:regulation of membrane potential"/>
    <property type="evidence" value="ECO:0007669"/>
    <property type="project" value="UniProtKB-ARBA"/>
</dbReference>
<organism evidence="23 24">
    <name type="scientific">Coilia grayii</name>
    <name type="common">Gray's grenadier anchovy</name>
    <dbReference type="NCBI Taxonomy" id="363190"/>
    <lineage>
        <taxon>Eukaryota</taxon>
        <taxon>Metazoa</taxon>
        <taxon>Chordata</taxon>
        <taxon>Craniata</taxon>
        <taxon>Vertebrata</taxon>
        <taxon>Euteleostomi</taxon>
        <taxon>Actinopterygii</taxon>
        <taxon>Neopterygii</taxon>
        <taxon>Teleostei</taxon>
        <taxon>Clupei</taxon>
        <taxon>Clupeiformes</taxon>
        <taxon>Clupeoidei</taxon>
        <taxon>Engraulidae</taxon>
        <taxon>Coilinae</taxon>
        <taxon>Coilia</taxon>
    </lineage>
</organism>
<feature type="domain" description="Voltage-dependent calcium channel alpha-1 subunit IQ" evidence="22">
    <location>
        <begin position="1377"/>
        <end position="1411"/>
    </location>
</feature>
<feature type="transmembrane region" description="Helical" evidence="21">
    <location>
        <begin position="992"/>
        <end position="1015"/>
    </location>
</feature>
<evidence type="ECO:0000313" key="23">
    <source>
        <dbReference type="EMBL" id="KAL2103560.1"/>
    </source>
</evidence>
<evidence type="ECO:0000256" key="16">
    <source>
        <dbReference type="ARBA" id="ARBA00036634"/>
    </source>
</evidence>
<feature type="transmembrane region" description="Helical" evidence="21">
    <location>
        <begin position="12"/>
        <end position="31"/>
    </location>
</feature>
<dbReference type="GO" id="GO:0005886">
    <property type="term" value="C:plasma membrane"/>
    <property type="evidence" value="ECO:0007669"/>
    <property type="project" value="UniProtKB-ARBA"/>
</dbReference>
<dbReference type="Pfam" id="PF08763">
    <property type="entry name" value="Ca_chan_IQ"/>
    <property type="match status" value="1"/>
</dbReference>
<dbReference type="PANTHER" id="PTHR45628">
    <property type="entry name" value="VOLTAGE-DEPENDENT CALCIUM CHANNEL TYPE A SUBUNIT ALPHA-1"/>
    <property type="match status" value="1"/>
</dbReference>
<feature type="transmembrane region" description="Helical" evidence="21">
    <location>
        <begin position="535"/>
        <end position="557"/>
    </location>
</feature>
<feature type="transmembrane region" description="Helical" evidence="21">
    <location>
        <begin position="799"/>
        <end position="829"/>
    </location>
</feature>
<keyword evidence="14 18" id="KW-0325">Glycoprotein</keyword>
<keyword evidence="2" id="KW-0813">Transport</keyword>
<dbReference type="Gene3D" id="1.20.120.350">
    <property type="entry name" value="Voltage-gated potassium channels. Chain C"/>
    <property type="match status" value="4"/>
</dbReference>
<evidence type="ECO:0000256" key="2">
    <source>
        <dbReference type="ARBA" id="ARBA00022448"/>
    </source>
</evidence>
<feature type="transmembrane region" description="Helical" evidence="21">
    <location>
        <begin position="1128"/>
        <end position="1146"/>
    </location>
</feature>
<evidence type="ECO:0000259" key="22">
    <source>
        <dbReference type="SMART" id="SM01062"/>
    </source>
</evidence>
<proteinExistence type="inferred from homology"/>
<dbReference type="FunFam" id="1.10.287.70:FF:000009">
    <property type="entry name" value="Voltage-dependent L-type calcium channel subunit alpha"/>
    <property type="match status" value="1"/>
</dbReference>
<dbReference type="GO" id="GO:0005245">
    <property type="term" value="F:voltage-gated calcium channel activity"/>
    <property type="evidence" value="ECO:0007669"/>
    <property type="project" value="UniProtKB-ARBA"/>
</dbReference>
<dbReference type="EMBL" id="JBHFQA010000001">
    <property type="protein sequence ID" value="KAL2103560.1"/>
    <property type="molecule type" value="Genomic_DNA"/>
</dbReference>